<reference evidence="7" key="1">
    <citation type="submission" date="2016-10" db="EMBL/GenBank/DDBJ databases">
        <authorList>
            <person name="de Groot N.N."/>
        </authorList>
    </citation>
    <scope>NUCLEOTIDE SEQUENCE</scope>
</reference>
<dbReference type="Pfam" id="PF00034">
    <property type="entry name" value="Cytochrom_C"/>
    <property type="match status" value="1"/>
</dbReference>
<dbReference type="PROSITE" id="PS51007">
    <property type="entry name" value="CYTC"/>
    <property type="match status" value="1"/>
</dbReference>
<dbReference type="InterPro" id="IPR009056">
    <property type="entry name" value="Cyt_c-like_dom"/>
</dbReference>
<protein>
    <recommendedName>
        <fullName evidence="6">Cytochrome c domain-containing protein</fullName>
    </recommendedName>
</protein>
<evidence type="ECO:0000256" key="1">
    <source>
        <dbReference type="ARBA" id="ARBA00022448"/>
    </source>
</evidence>
<name>A0A1W1CI87_9ZZZZ</name>
<evidence type="ECO:0000256" key="4">
    <source>
        <dbReference type="ARBA" id="ARBA00022982"/>
    </source>
</evidence>
<dbReference type="SUPFAM" id="SSF46626">
    <property type="entry name" value="Cytochrome c"/>
    <property type="match status" value="1"/>
</dbReference>
<accession>A0A1W1CI87</accession>
<dbReference type="InterPro" id="IPR036909">
    <property type="entry name" value="Cyt_c-like_dom_sf"/>
</dbReference>
<feature type="domain" description="Cytochrome c" evidence="6">
    <location>
        <begin position="18"/>
        <end position="100"/>
    </location>
</feature>
<keyword evidence="4" id="KW-0249">Electron transport</keyword>
<keyword evidence="1" id="KW-0813">Transport</keyword>
<dbReference type="PANTHER" id="PTHR33751">
    <property type="entry name" value="CBB3-TYPE CYTOCHROME C OXIDASE SUBUNIT FIXP"/>
    <property type="match status" value="1"/>
</dbReference>
<dbReference type="GO" id="GO:0009055">
    <property type="term" value="F:electron transfer activity"/>
    <property type="evidence" value="ECO:0007669"/>
    <property type="project" value="InterPro"/>
</dbReference>
<gene>
    <name evidence="7" type="ORF">MNB_SM-4-864</name>
</gene>
<dbReference type="GO" id="GO:0020037">
    <property type="term" value="F:heme binding"/>
    <property type="evidence" value="ECO:0007669"/>
    <property type="project" value="InterPro"/>
</dbReference>
<dbReference type="EMBL" id="FPHF01000086">
    <property type="protein sequence ID" value="SFV65407.1"/>
    <property type="molecule type" value="Genomic_DNA"/>
</dbReference>
<dbReference type="GO" id="GO:0046872">
    <property type="term" value="F:metal ion binding"/>
    <property type="evidence" value="ECO:0007669"/>
    <property type="project" value="UniProtKB-KW"/>
</dbReference>
<sequence>MRFILLLFLTFTSIFAETSYEKGKNLYISNACYSCHGHKLEGIHRYPYLANRAKGYMSYKLKYFRAKKADTQRQEMMITFAVGLSDEDIDNLTTYFRDYVDVQNAESYDDSYETYGDGGS</sequence>
<dbReference type="InterPro" id="IPR050597">
    <property type="entry name" value="Cytochrome_c_Oxidase_Subunit"/>
</dbReference>
<keyword evidence="2" id="KW-0349">Heme</keyword>
<evidence type="ECO:0000256" key="5">
    <source>
        <dbReference type="ARBA" id="ARBA00023004"/>
    </source>
</evidence>
<proteinExistence type="predicted"/>
<keyword evidence="5" id="KW-0408">Iron</keyword>
<dbReference type="AlphaFoldDB" id="A0A1W1CI87"/>
<dbReference type="Gene3D" id="1.10.760.10">
    <property type="entry name" value="Cytochrome c-like domain"/>
    <property type="match status" value="1"/>
</dbReference>
<evidence type="ECO:0000259" key="6">
    <source>
        <dbReference type="PROSITE" id="PS51007"/>
    </source>
</evidence>
<dbReference type="PANTHER" id="PTHR33751:SF9">
    <property type="entry name" value="CYTOCHROME C4"/>
    <property type="match status" value="1"/>
</dbReference>
<keyword evidence="3" id="KW-0479">Metal-binding</keyword>
<evidence type="ECO:0000313" key="7">
    <source>
        <dbReference type="EMBL" id="SFV65407.1"/>
    </source>
</evidence>
<organism evidence="7">
    <name type="scientific">hydrothermal vent metagenome</name>
    <dbReference type="NCBI Taxonomy" id="652676"/>
    <lineage>
        <taxon>unclassified sequences</taxon>
        <taxon>metagenomes</taxon>
        <taxon>ecological metagenomes</taxon>
    </lineage>
</organism>
<evidence type="ECO:0000256" key="2">
    <source>
        <dbReference type="ARBA" id="ARBA00022617"/>
    </source>
</evidence>
<evidence type="ECO:0000256" key="3">
    <source>
        <dbReference type="ARBA" id="ARBA00022723"/>
    </source>
</evidence>